<accession>A0AAE8SSJ0</accession>
<keyword evidence="4" id="KW-1185">Reference proteome</keyword>
<name>A0AAE8SSJ0_9PEZI</name>
<feature type="region of interest" description="Disordered" evidence="1">
    <location>
        <begin position="208"/>
        <end position="230"/>
    </location>
</feature>
<protein>
    <recommendedName>
        <fullName evidence="2">Prion-inhibition and propagation HeLo domain-containing protein</fullName>
    </recommendedName>
</protein>
<evidence type="ECO:0000259" key="2">
    <source>
        <dbReference type="Pfam" id="PF14479"/>
    </source>
</evidence>
<dbReference type="AlphaFoldDB" id="A0AAE8SSJ0"/>
<feature type="domain" description="Prion-inhibition and propagation HeLo" evidence="2">
    <location>
        <begin position="6"/>
        <end position="187"/>
    </location>
</feature>
<proteinExistence type="predicted"/>
<dbReference type="Gene3D" id="1.20.120.1020">
    <property type="entry name" value="Prion-inhibition and propagation, HeLo domain"/>
    <property type="match status" value="1"/>
</dbReference>
<dbReference type="InterPro" id="IPR029498">
    <property type="entry name" value="HeLo_dom"/>
</dbReference>
<dbReference type="Proteomes" id="UP001187682">
    <property type="component" value="Unassembled WGS sequence"/>
</dbReference>
<dbReference type="Pfam" id="PF14479">
    <property type="entry name" value="HeLo"/>
    <property type="match status" value="1"/>
</dbReference>
<dbReference type="InterPro" id="IPR038305">
    <property type="entry name" value="HeLo_sf"/>
</dbReference>
<organism evidence="3 4">
    <name type="scientific">Cephalotrichum gorgonifer</name>
    <dbReference type="NCBI Taxonomy" id="2041049"/>
    <lineage>
        <taxon>Eukaryota</taxon>
        <taxon>Fungi</taxon>
        <taxon>Dikarya</taxon>
        <taxon>Ascomycota</taxon>
        <taxon>Pezizomycotina</taxon>
        <taxon>Sordariomycetes</taxon>
        <taxon>Hypocreomycetidae</taxon>
        <taxon>Microascales</taxon>
        <taxon>Microascaceae</taxon>
        <taxon>Cephalotrichum</taxon>
    </lineage>
</organism>
<feature type="compositionally biased region" description="Polar residues" evidence="1">
    <location>
        <begin position="213"/>
        <end position="229"/>
    </location>
</feature>
<gene>
    <name evidence="3" type="ORF">DNG_02291</name>
</gene>
<dbReference type="EMBL" id="ONZQ02000002">
    <property type="protein sequence ID" value="SPN99254.1"/>
    <property type="molecule type" value="Genomic_DNA"/>
</dbReference>
<evidence type="ECO:0000313" key="4">
    <source>
        <dbReference type="Proteomes" id="UP001187682"/>
    </source>
</evidence>
<reference evidence="3" key="1">
    <citation type="submission" date="2018-03" db="EMBL/GenBank/DDBJ databases">
        <authorList>
            <person name="Guldener U."/>
        </authorList>
    </citation>
    <scope>NUCLEOTIDE SEQUENCE</scope>
</reference>
<comment type="caution">
    <text evidence="3">The sequence shown here is derived from an EMBL/GenBank/DDBJ whole genome shotgun (WGS) entry which is preliminary data.</text>
</comment>
<evidence type="ECO:0000313" key="3">
    <source>
        <dbReference type="EMBL" id="SPN99254.1"/>
    </source>
</evidence>
<sequence>MSEAFGIVAGAAGLVQFLEVIRKSYDAISRARTFDSDYLSYLLRLSICHLRFNRWHTTSNPETGSLGVENILEHLNKLFARALKIASSSVPVSPNIASPPASGLSSLTHEIRELVIALQQRSEASRRKKARKVISWVFHRYNSLKEVIIDIEKFLDSLEKLSPPEEDQYRRRMADEVEKIAKGQRELAFLMMAARLTDRSLSNAAAERMDPTPFNSSAASQQGNRASQQGHGGVALVLDLNAALGTLHSVSEVTGGRPIDALRNKWQTLNNFS</sequence>
<evidence type="ECO:0000256" key="1">
    <source>
        <dbReference type="SAM" id="MobiDB-lite"/>
    </source>
</evidence>